<evidence type="ECO:0000256" key="2">
    <source>
        <dbReference type="ARBA" id="ARBA00022750"/>
    </source>
</evidence>
<dbReference type="GO" id="GO:0006508">
    <property type="term" value="P:proteolysis"/>
    <property type="evidence" value="ECO:0007669"/>
    <property type="project" value="UniProtKB-KW"/>
</dbReference>
<keyword evidence="1" id="KW-0645">Protease</keyword>
<evidence type="ECO:0000259" key="4">
    <source>
        <dbReference type="PROSITE" id="PS50175"/>
    </source>
</evidence>
<feature type="non-terminal residue" evidence="5">
    <location>
        <position position="1"/>
    </location>
</feature>
<protein>
    <submittedName>
        <fullName evidence="5">POK9 protein</fullName>
    </submittedName>
</protein>
<dbReference type="AlphaFoldDB" id="A0A7K7WT26"/>
<feature type="domain" description="Peptidase A2" evidence="4">
    <location>
        <begin position="145"/>
        <end position="159"/>
    </location>
</feature>
<dbReference type="InterPro" id="IPR029054">
    <property type="entry name" value="dUTPase-like"/>
</dbReference>
<keyword evidence="6" id="KW-1185">Reference proteome</keyword>
<dbReference type="Pfam" id="PF00692">
    <property type="entry name" value="dUTPase"/>
    <property type="match status" value="1"/>
</dbReference>
<name>A0A7K7WT26_9AVES</name>
<dbReference type="InterPro" id="IPR001969">
    <property type="entry name" value="Aspartic_peptidase_AS"/>
</dbReference>
<evidence type="ECO:0000256" key="1">
    <source>
        <dbReference type="ARBA" id="ARBA00022670"/>
    </source>
</evidence>
<dbReference type="PANTHER" id="PTHR19422">
    <property type="entry name" value="GAG RETROVIRAL POLYPROTEIN"/>
    <property type="match status" value="1"/>
</dbReference>
<sequence length="159" mass="16602">RGSVGLDLVSTVNVTLTDNRPVVVATTFRGPLIIKGKACGALLLGRSSSTIKGLVVLPGLIDADYTCVVQIIVQTISPLIFVPEGSRIAQLVPIMSLVEDLAYGQPSRGEAAFGSTGPGVFFSIPMNRRPLVHAHFSNGSDTFQSPALLDTGADLTIVA</sequence>
<evidence type="ECO:0000313" key="5">
    <source>
        <dbReference type="EMBL" id="NXA56438.1"/>
    </source>
</evidence>
<evidence type="ECO:0000256" key="3">
    <source>
        <dbReference type="ARBA" id="ARBA00022801"/>
    </source>
</evidence>
<keyword evidence="2" id="KW-0064">Aspartyl protease</keyword>
<gene>
    <name evidence="5" type="primary">Ervk9_1</name>
    <name evidence="5" type="ORF">NOTJUL_R01352</name>
</gene>
<dbReference type="GO" id="GO:0004190">
    <property type="term" value="F:aspartic-type endopeptidase activity"/>
    <property type="evidence" value="ECO:0007669"/>
    <property type="project" value="UniProtKB-KW"/>
</dbReference>
<dbReference type="InterPro" id="IPR021109">
    <property type="entry name" value="Peptidase_aspartic_dom_sf"/>
</dbReference>
<dbReference type="PROSITE" id="PS00141">
    <property type="entry name" value="ASP_PROTEASE"/>
    <property type="match status" value="1"/>
</dbReference>
<dbReference type="SUPFAM" id="SSF50630">
    <property type="entry name" value="Acid proteases"/>
    <property type="match status" value="1"/>
</dbReference>
<dbReference type="PROSITE" id="PS50175">
    <property type="entry name" value="ASP_PROT_RETROV"/>
    <property type="match status" value="1"/>
</dbReference>
<dbReference type="EMBL" id="VZSV01000378">
    <property type="protein sequence ID" value="NXA56438.1"/>
    <property type="molecule type" value="Genomic_DNA"/>
</dbReference>
<comment type="caution">
    <text evidence="5">The sequence shown here is derived from an EMBL/GenBank/DDBJ whole genome shotgun (WGS) entry which is preliminary data.</text>
</comment>
<dbReference type="InterPro" id="IPR001995">
    <property type="entry name" value="Peptidase_A2_cat"/>
</dbReference>
<feature type="non-terminal residue" evidence="5">
    <location>
        <position position="159"/>
    </location>
</feature>
<proteinExistence type="predicted"/>
<dbReference type="OrthoDB" id="9900537at2759"/>
<dbReference type="SUPFAM" id="SSF51283">
    <property type="entry name" value="dUTPase-like"/>
    <property type="match status" value="1"/>
</dbReference>
<reference evidence="5 6" key="1">
    <citation type="submission" date="2019-09" db="EMBL/GenBank/DDBJ databases">
        <title>Bird 10,000 Genomes (B10K) Project - Family phase.</title>
        <authorList>
            <person name="Zhang G."/>
        </authorList>
    </citation>
    <scope>NUCLEOTIDE SEQUENCE [LARGE SCALE GENOMIC DNA]</scope>
    <source>
        <strain evidence="5">B10K-MSB-01</strain>
    </source>
</reference>
<dbReference type="InterPro" id="IPR036157">
    <property type="entry name" value="dUTPase-like_sf"/>
</dbReference>
<dbReference type="Gene3D" id="2.70.40.10">
    <property type="match status" value="1"/>
</dbReference>
<organism evidence="5 6">
    <name type="scientific">Nothocercus julius</name>
    <dbReference type="NCBI Taxonomy" id="2585813"/>
    <lineage>
        <taxon>Eukaryota</taxon>
        <taxon>Metazoa</taxon>
        <taxon>Chordata</taxon>
        <taxon>Craniata</taxon>
        <taxon>Vertebrata</taxon>
        <taxon>Euteleostomi</taxon>
        <taxon>Archelosauria</taxon>
        <taxon>Archosauria</taxon>
        <taxon>Dinosauria</taxon>
        <taxon>Saurischia</taxon>
        <taxon>Theropoda</taxon>
        <taxon>Coelurosauria</taxon>
        <taxon>Aves</taxon>
        <taxon>Palaeognathae</taxon>
        <taxon>Tinamiformes</taxon>
        <taxon>Tinamidae</taxon>
        <taxon>Nothocercus</taxon>
    </lineage>
</organism>
<dbReference type="PANTHER" id="PTHR19422:SF123">
    <property type="entry name" value="RT1 CLASS I, LOCUS CE15"/>
    <property type="match status" value="1"/>
</dbReference>
<keyword evidence="3" id="KW-0378">Hydrolase</keyword>
<accession>A0A7K7WT26</accession>
<evidence type="ECO:0000313" key="6">
    <source>
        <dbReference type="Proteomes" id="UP000531559"/>
    </source>
</evidence>
<dbReference type="InterPro" id="IPR051592">
    <property type="entry name" value="HERV-K_Pro_peptidase_A2"/>
</dbReference>
<dbReference type="Proteomes" id="UP000531559">
    <property type="component" value="Unassembled WGS sequence"/>
</dbReference>